<dbReference type="PROSITE" id="PS50878">
    <property type="entry name" value="RT_POL"/>
    <property type="match status" value="1"/>
</dbReference>
<dbReference type="PANTHER" id="PTHR19446">
    <property type="entry name" value="REVERSE TRANSCRIPTASES"/>
    <property type="match status" value="1"/>
</dbReference>
<dbReference type="CDD" id="cd01650">
    <property type="entry name" value="RT_nLTR_like"/>
    <property type="match status" value="1"/>
</dbReference>
<dbReference type="AlphaFoldDB" id="A0A015K4D7"/>
<dbReference type="HOGENOM" id="CLU_002435_6_2_1"/>
<dbReference type="EMBL" id="JEMT01028545">
    <property type="protein sequence ID" value="EXX54281.1"/>
    <property type="molecule type" value="Genomic_DNA"/>
</dbReference>
<dbReference type="Pfam" id="PF00078">
    <property type="entry name" value="RVT_1"/>
    <property type="match status" value="1"/>
</dbReference>
<keyword evidence="3" id="KW-1185">Reference proteome</keyword>
<protein>
    <recommendedName>
        <fullName evidence="1">Reverse transcriptase domain-containing protein</fullName>
    </recommendedName>
</protein>
<reference evidence="2 3" key="1">
    <citation type="submission" date="2014-02" db="EMBL/GenBank/DDBJ databases">
        <title>Single nucleus genome sequencing reveals high similarity among nuclei of an endomycorrhizal fungus.</title>
        <authorList>
            <person name="Lin K."/>
            <person name="Geurts R."/>
            <person name="Zhang Z."/>
            <person name="Limpens E."/>
            <person name="Saunders D.G."/>
            <person name="Mu D."/>
            <person name="Pang E."/>
            <person name="Cao H."/>
            <person name="Cha H."/>
            <person name="Lin T."/>
            <person name="Zhou Q."/>
            <person name="Shang Y."/>
            <person name="Li Y."/>
            <person name="Ivanov S."/>
            <person name="Sharma T."/>
            <person name="Velzen R.V."/>
            <person name="Ruijter N.D."/>
            <person name="Aanen D.K."/>
            <person name="Win J."/>
            <person name="Kamoun S."/>
            <person name="Bisseling T."/>
            <person name="Huang S."/>
        </authorList>
    </citation>
    <scope>NUCLEOTIDE SEQUENCE [LARGE SCALE GENOMIC DNA]</scope>
    <source>
        <strain evidence="3">DAOM197198w</strain>
    </source>
</reference>
<organism evidence="2 3">
    <name type="scientific">Rhizophagus irregularis (strain DAOM 197198w)</name>
    <name type="common">Glomus intraradices</name>
    <dbReference type="NCBI Taxonomy" id="1432141"/>
    <lineage>
        <taxon>Eukaryota</taxon>
        <taxon>Fungi</taxon>
        <taxon>Fungi incertae sedis</taxon>
        <taxon>Mucoromycota</taxon>
        <taxon>Glomeromycotina</taxon>
        <taxon>Glomeromycetes</taxon>
        <taxon>Glomerales</taxon>
        <taxon>Glomeraceae</taxon>
        <taxon>Rhizophagus</taxon>
    </lineage>
</organism>
<dbReference type="SUPFAM" id="SSF56672">
    <property type="entry name" value="DNA/RNA polymerases"/>
    <property type="match status" value="1"/>
</dbReference>
<feature type="domain" description="Reverse transcriptase" evidence="1">
    <location>
        <begin position="224"/>
        <end position="493"/>
    </location>
</feature>
<dbReference type="InterPro" id="IPR000477">
    <property type="entry name" value="RT_dom"/>
</dbReference>
<name>A0A015K4D7_RHIIW</name>
<proteinExistence type="predicted"/>
<comment type="caution">
    <text evidence="2">The sequence shown here is derived from an EMBL/GenBank/DDBJ whole genome shotgun (WGS) entry which is preliminary data.</text>
</comment>
<dbReference type="Proteomes" id="UP000022910">
    <property type="component" value="Unassembled WGS sequence"/>
</dbReference>
<sequence length="658" mass="76795">MSKSRALFTKSESVKKVVLNYKQKTTLTSIMDEGKLVSSILTSNITPTNIVLYFEKLKKLNNLLIIQYKAELIQYRDIQMKDYIQERCDDLMNNKKKMINSFMNREIKSIVIDRIIVTENNDDVLITDPQSIKKEVNNHFQHIAGSTNQEKILSGIWIDQYFSRNYVDENIYDGLIDHITQEEIEYHISLLSNGKASGPSRVSYEMIKHSSSEMKTYIKDYLNECLTLKKIPKEWKIADLYPIPKPKPWACRLVNTRPIVLLETMRKLLVSILNRQCSKIFKENNVLRGNQFAGLEGNYTFEPIRIIKEIIQDAIENKKELWILALDMAKAYDRVNIHMLKKAMERLKLPNNFISIICDLFLERKNQVFTAVGKTNPYNVLTGIDQGKIISPLLWCIYYDPLLCQLQESHGYEITVKYKKDIYSDYIKESIIFPGKAYMDDTTLLAKDQLQLETMLDIANEFYNLNDIKINKDKSELLLKKIDKSFNYSNSLMIRFGSEYINIKPKVPSESIRILGIWFNVNDDKNFMLSQAKSEVKKLINNIKHKRISDKQLQYVFNALIIPTIEYCAQVTILNDRECESIMSPFRRAFRKKLRFSWQMPTAIINHNLIYNIKDIADNQLQAKSTNFLIQLNDTGLLGKLRRSDLNNYNINFGSKII</sequence>
<accession>A0A015K4D7</accession>
<evidence type="ECO:0000313" key="2">
    <source>
        <dbReference type="EMBL" id="EXX54281.1"/>
    </source>
</evidence>
<dbReference type="InterPro" id="IPR043502">
    <property type="entry name" value="DNA/RNA_pol_sf"/>
</dbReference>
<evidence type="ECO:0000259" key="1">
    <source>
        <dbReference type="PROSITE" id="PS50878"/>
    </source>
</evidence>
<dbReference type="STRING" id="1432141.A0A015K4D7"/>
<evidence type="ECO:0000313" key="3">
    <source>
        <dbReference type="Proteomes" id="UP000022910"/>
    </source>
</evidence>
<gene>
    <name evidence="2" type="ORF">RirG_235990</name>
</gene>